<gene>
    <name evidence="6" type="ORF">OAory_01086660</name>
</gene>
<dbReference type="OrthoDB" id="194358at2759"/>
<evidence type="ECO:0000256" key="3">
    <source>
        <dbReference type="PROSITE-ProRule" id="PRU00023"/>
    </source>
</evidence>
<feature type="repeat" description="ANK" evidence="3">
    <location>
        <begin position="1034"/>
        <end position="1066"/>
    </location>
</feature>
<sequence>MARSKKEEAEWASHRHELQSLWLEQRWSVEQIQEHMSRSYNFCKSKDQYYRQFKKWNLKKNSKEEEWRFVAYRREKRKREGKDPGEVSMHGTHIPNAKVRKETARYVSLSSQYLGLDDSCPKTPEGVIVSTPRSAIDDIPIEIPMELPEMDWPHDLIEAASSGFPDVSGFLSNADTMALVSPIEIPQLSPSAFHVLDDKEPAAASLNQVGESLNHQLESVPPIARMSTNGGEPIDCDFDSLSNEIIRHARLALARRYPSTEDKCLSECLSFLEPITMGDVNKDLTRMVENIFQSRSSDMLSHYINLCVFLSSNNMLSTLSTDRLILLIVKSKSQPRLKALLYSKTTTMEIFMSNLLASAAAMGEIEICRILINAGADVDAPSGLGLRTTALRRALLGGHLDCIRILLDAGADPNLAVDGRVPLDLACDMYDSYDYVKVLLDSGAHVHPPQDSARLTPLQRAVDGSQLEVIRLLLKAKANPNCFTKAKQGTALQIACRNSGEAGVVELLIAAGADIDARSGYQYDDGNLEDGLSESSDDESETSSIDSFWDTDESTCSCFKSAILIAAENENWEAVQLLLEEGAAVNPSMRGCPTRAMRQELIEHSWDDLAVFTPLQAAVRAQNITMTRMLLSAGAHVDARPRNKYGHTALQIAAMIKNERLTQILLRKGANVNAAASVCLGRTALQAASAHSDITVLSILLEAGAEVNAPPAGEAGRTALQVAVSAGNIEGVRLLLDAGATVNTDLSRIEGRTPLQEATKIQDQSIRDEIIHLLLRAGAYIQPQKGQEKYASLHTAVSQGDLLMTKTLLRKGASPNVGYCARTNRTPLQQASSLGDESLFQVLVDYGADINAPPHWDGGRTALQSAAERNHLSIVRRLLQLGASVKEERALKGISVMEAAVNNCNLELIQLLLDIDPSIIRSDPTTKGIVIGNALSHWKCDVSLLELLLKGGADVNNMDKYSSLPFLQLAARKSNLGFVQCLLSGGAHVNCRGQPSTPGNVTALQEAVDSRHIDIVQLLLEWGADVNAPANEKGGKTALQIAVSQNYFEMVELLVQNGANVNGLPSPRRGRTALQEAASSGYVQMTQYLLNQGADINARAAHFGGITALQGAASSGNIRIVMILLSAGVDINGAAAIENGRNAIESAAENGRLDTLHLLLNYHPNTEEFEIKRKRAAKLALANGHLAIGRFLLAYRKDTWMRTREVPC</sequence>
<feature type="domain" description="Clr5" evidence="5">
    <location>
        <begin position="8"/>
        <end position="60"/>
    </location>
</feature>
<dbReference type="InterPro" id="IPR036770">
    <property type="entry name" value="Ankyrin_rpt-contain_sf"/>
</dbReference>
<dbReference type="Pfam" id="PF13637">
    <property type="entry name" value="Ank_4"/>
    <property type="match status" value="2"/>
</dbReference>
<dbReference type="PANTHER" id="PTHR24198:SF165">
    <property type="entry name" value="ANKYRIN REPEAT-CONTAINING PROTEIN-RELATED"/>
    <property type="match status" value="1"/>
</dbReference>
<dbReference type="PRINTS" id="PR01415">
    <property type="entry name" value="ANKYRIN"/>
</dbReference>
<dbReference type="EMBL" id="MKZY01000003">
    <property type="protein sequence ID" value="OOO12196.1"/>
    <property type="molecule type" value="Genomic_DNA"/>
</dbReference>
<evidence type="ECO:0000313" key="7">
    <source>
        <dbReference type="Proteomes" id="UP000190312"/>
    </source>
</evidence>
<dbReference type="InterPro" id="IPR002110">
    <property type="entry name" value="Ankyrin_rpt"/>
</dbReference>
<dbReference type="Pfam" id="PF14420">
    <property type="entry name" value="Clr5"/>
    <property type="match status" value="1"/>
</dbReference>
<dbReference type="PANTHER" id="PTHR24198">
    <property type="entry name" value="ANKYRIN REPEAT AND PROTEIN KINASE DOMAIN-CONTAINING PROTEIN"/>
    <property type="match status" value="1"/>
</dbReference>
<dbReference type="Pfam" id="PF12796">
    <property type="entry name" value="Ank_2"/>
    <property type="match status" value="5"/>
</dbReference>
<evidence type="ECO:0000256" key="1">
    <source>
        <dbReference type="ARBA" id="ARBA00022737"/>
    </source>
</evidence>
<feature type="repeat" description="ANK" evidence="3">
    <location>
        <begin position="610"/>
        <end position="642"/>
    </location>
</feature>
<dbReference type="Proteomes" id="UP000190312">
    <property type="component" value="Unassembled WGS sequence"/>
</dbReference>
<feature type="repeat" description="ANK" evidence="3">
    <location>
        <begin position="680"/>
        <end position="712"/>
    </location>
</feature>
<name>A0A1S9DTJ9_ASPOZ</name>
<evidence type="ECO:0000256" key="4">
    <source>
        <dbReference type="SAM" id="MobiDB-lite"/>
    </source>
</evidence>
<feature type="repeat" description="ANK" evidence="3">
    <location>
        <begin position="858"/>
        <end position="890"/>
    </location>
</feature>
<dbReference type="PROSITE" id="PS50088">
    <property type="entry name" value="ANK_REPEAT"/>
    <property type="match status" value="16"/>
</dbReference>
<keyword evidence="2 3" id="KW-0040">ANK repeat</keyword>
<feature type="repeat" description="ANK" evidence="3">
    <location>
        <begin position="645"/>
        <end position="677"/>
    </location>
</feature>
<feature type="repeat" description="ANK" evidence="3">
    <location>
        <begin position="418"/>
        <end position="451"/>
    </location>
</feature>
<feature type="repeat" description="ANK" evidence="3">
    <location>
        <begin position="750"/>
        <end position="786"/>
    </location>
</feature>
<proteinExistence type="predicted"/>
<feature type="repeat" description="ANK" evidence="3">
    <location>
        <begin position="1069"/>
        <end position="1101"/>
    </location>
</feature>
<accession>A0A1S9DTJ9</accession>
<feature type="region of interest" description="Disordered" evidence="4">
    <location>
        <begin position="526"/>
        <end position="548"/>
    </location>
</feature>
<dbReference type="SMART" id="SM00248">
    <property type="entry name" value="ANK"/>
    <property type="match status" value="21"/>
</dbReference>
<feature type="repeat" description="ANK" evidence="3">
    <location>
        <begin position="1104"/>
        <end position="1136"/>
    </location>
</feature>
<dbReference type="SUPFAM" id="SSF48403">
    <property type="entry name" value="Ankyrin repeat"/>
    <property type="match status" value="3"/>
</dbReference>
<protein>
    <submittedName>
        <fullName evidence="6">Ankyrin repeat-containing domain-containing protein</fullName>
    </submittedName>
</protein>
<evidence type="ECO:0000256" key="2">
    <source>
        <dbReference type="ARBA" id="ARBA00023043"/>
    </source>
</evidence>
<dbReference type="Gene3D" id="1.25.40.20">
    <property type="entry name" value="Ankyrin repeat-containing domain"/>
    <property type="match status" value="6"/>
</dbReference>
<dbReference type="InterPro" id="IPR025676">
    <property type="entry name" value="Clr5_dom"/>
</dbReference>
<dbReference type="VEuPathDB" id="FungiDB:AO090103000259"/>
<dbReference type="Pfam" id="PF00023">
    <property type="entry name" value="Ank"/>
    <property type="match status" value="2"/>
</dbReference>
<feature type="compositionally biased region" description="Acidic residues" evidence="4">
    <location>
        <begin position="526"/>
        <end position="541"/>
    </location>
</feature>
<feature type="repeat" description="ANK" evidence="3">
    <location>
        <begin position="999"/>
        <end position="1031"/>
    </location>
</feature>
<feature type="repeat" description="ANK" evidence="3">
    <location>
        <begin position="386"/>
        <end position="418"/>
    </location>
</feature>
<dbReference type="VEuPathDB" id="FungiDB:AO090003000116"/>
<feature type="repeat" description="ANK" evidence="3">
    <location>
        <begin position="823"/>
        <end position="855"/>
    </location>
</feature>
<feature type="repeat" description="ANK" evidence="3">
    <location>
        <begin position="788"/>
        <end position="817"/>
    </location>
</feature>
<feature type="repeat" description="ANK" evidence="3">
    <location>
        <begin position="487"/>
        <end position="520"/>
    </location>
</feature>
<feature type="repeat" description="ANK" evidence="3">
    <location>
        <begin position="715"/>
        <end position="747"/>
    </location>
</feature>
<evidence type="ECO:0000259" key="5">
    <source>
        <dbReference type="Pfam" id="PF14420"/>
    </source>
</evidence>
<reference evidence="6 7" key="1">
    <citation type="submission" date="2016-10" db="EMBL/GenBank/DDBJ databases">
        <title>Genome sequencing of Aspergillus oryzae BCC7051.</title>
        <authorList>
            <person name="Thammarongtham C."/>
            <person name="Vorapreeda T."/>
            <person name="Nookaew I."/>
            <person name="Srisuk T."/>
            <person name="Land M."/>
            <person name="Jeennor S."/>
            <person name="Laoteng K."/>
        </authorList>
    </citation>
    <scope>NUCLEOTIDE SEQUENCE [LARGE SCALE GENOMIC DNA]</scope>
    <source>
        <strain evidence="6 7">BCC7051</strain>
    </source>
</reference>
<dbReference type="PROSITE" id="PS50297">
    <property type="entry name" value="ANK_REP_REGION"/>
    <property type="match status" value="12"/>
</dbReference>
<dbReference type="AlphaFoldDB" id="A0A1S9DTJ9"/>
<organism evidence="6 7">
    <name type="scientific">Aspergillus oryzae</name>
    <name type="common">Yellow koji mold</name>
    <dbReference type="NCBI Taxonomy" id="5062"/>
    <lineage>
        <taxon>Eukaryota</taxon>
        <taxon>Fungi</taxon>
        <taxon>Dikarya</taxon>
        <taxon>Ascomycota</taxon>
        <taxon>Pezizomycotina</taxon>
        <taxon>Eurotiomycetes</taxon>
        <taxon>Eurotiomycetidae</taxon>
        <taxon>Eurotiales</taxon>
        <taxon>Aspergillaceae</taxon>
        <taxon>Aspergillus</taxon>
        <taxon>Aspergillus subgen. Circumdati</taxon>
    </lineage>
</organism>
<comment type="caution">
    <text evidence="6">The sequence shown here is derived from an EMBL/GenBank/DDBJ whole genome shotgun (WGS) entry which is preliminary data.</text>
</comment>
<feature type="repeat" description="ANK" evidence="3">
    <location>
        <begin position="453"/>
        <end position="485"/>
    </location>
</feature>
<evidence type="ECO:0000313" key="6">
    <source>
        <dbReference type="EMBL" id="OOO12196.1"/>
    </source>
</evidence>
<keyword evidence="1" id="KW-0677">Repeat</keyword>